<proteinExistence type="predicted"/>
<comment type="caution">
    <text evidence="1">The sequence shown here is derived from an EMBL/GenBank/DDBJ whole genome shotgun (WGS) entry which is preliminary data.</text>
</comment>
<dbReference type="InterPro" id="IPR014115">
    <property type="entry name" value="TrbI_Ftype"/>
</dbReference>
<sequence>MNSGWFSRTGRWPGALASLAGGLVGGAAVVLLVRLVTPPVALAAVDLAAIVADQVKVLAEDTRTNPGDPAAEAGRFAERLAREARALSEDYGVIVLAAPAVVAGAPDLSPVLRRRLGLPAGAAPAGAGGVADGR</sequence>
<dbReference type="Proteomes" id="UP000252707">
    <property type="component" value="Unassembled WGS sequence"/>
</dbReference>
<organism evidence="1 2">
    <name type="scientific">Thioalbus denitrificans</name>
    <dbReference type="NCBI Taxonomy" id="547122"/>
    <lineage>
        <taxon>Bacteria</taxon>
        <taxon>Pseudomonadati</taxon>
        <taxon>Pseudomonadota</taxon>
        <taxon>Gammaproteobacteria</taxon>
        <taxon>Chromatiales</taxon>
        <taxon>Ectothiorhodospiraceae</taxon>
        <taxon>Thioalbus</taxon>
    </lineage>
</organism>
<accession>A0A369C5U9</accession>
<dbReference type="Pfam" id="PF09677">
    <property type="entry name" value="TrbI_Ftype"/>
    <property type="match status" value="1"/>
</dbReference>
<evidence type="ECO:0000313" key="2">
    <source>
        <dbReference type="Proteomes" id="UP000252707"/>
    </source>
</evidence>
<dbReference type="EMBL" id="QPJY01000008">
    <property type="protein sequence ID" value="RCX27997.1"/>
    <property type="molecule type" value="Genomic_DNA"/>
</dbReference>
<reference evidence="1 2" key="1">
    <citation type="submission" date="2018-07" db="EMBL/GenBank/DDBJ databases">
        <title>Genomic Encyclopedia of Type Strains, Phase IV (KMG-IV): sequencing the most valuable type-strain genomes for metagenomic binning, comparative biology and taxonomic classification.</title>
        <authorList>
            <person name="Goeker M."/>
        </authorList>
    </citation>
    <scope>NUCLEOTIDE SEQUENCE [LARGE SCALE GENOMIC DNA]</scope>
    <source>
        <strain evidence="1 2">DSM 26407</strain>
    </source>
</reference>
<keyword evidence="2" id="KW-1185">Reference proteome</keyword>
<gene>
    <name evidence="1" type="ORF">DFQ59_10825</name>
</gene>
<dbReference type="AlphaFoldDB" id="A0A369C5U9"/>
<evidence type="ECO:0000313" key="1">
    <source>
        <dbReference type="EMBL" id="RCX27997.1"/>
    </source>
</evidence>
<dbReference type="RefSeq" id="WP_114280421.1">
    <property type="nucleotide sequence ID" value="NZ_QPJY01000008.1"/>
</dbReference>
<name>A0A369C5U9_9GAMM</name>
<protein>
    <submittedName>
        <fullName evidence="1">Type F conjugative transfer system protein TrbI</fullName>
    </submittedName>
</protein>